<dbReference type="Proteomes" id="UP000469380">
    <property type="component" value="Unassembled WGS sequence"/>
</dbReference>
<protein>
    <submittedName>
        <fullName evidence="2">Uncharacterized protein</fullName>
    </submittedName>
</protein>
<dbReference type="EMBL" id="WWSR01000025">
    <property type="protein sequence ID" value="MZJ40285.1"/>
    <property type="molecule type" value="Genomic_DNA"/>
</dbReference>
<evidence type="ECO:0000313" key="2">
    <source>
        <dbReference type="EMBL" id="MZJ40285.1"/>
    </source>
</evidence>
<proteinExistence type="predicted"/>
<evidence type="ECO:0000256" key="1">
    <source>
        <dbReference type="SAM" id="MobiDB-lite"/>
    </source>
</evidence>
<feature type="region of interest" description="Disordered" evidence="1">
    <location>
        <begin position="1"/>
        <end position="24"/>
    </location>
</feature>
<reference evidence="2 3" key="1">
    <citation type="journal article" date="2019" name="Nat. Med.">
        <title>A library of human gut bacterial isolates paired with longitudinal multiomics data enables mechanistic microbiome research.</title>
        <authorList>
            <person name="Poyet M."/>
            <person name="Groussin M."/>
            <person name="Gibbons S.M."/>
            <person name="Avila-Pacheco J."/>
            <person name="Jiang X."/>
            <person name="Kearney S.M."/>
            <person name="Perrotta A.R."/>
            <person name="Berdy B."/>
            <person name="Zhao S."/>
            <person name="Lieberman T.D."/>
            <person name="Swanson P.K."/>
            <person name="Smith M."/>
            <person name="Roesemann S."/>
            <person name="Alexander J.E."/>
            <person name="Rich S.A."/>
            <person name="Livny J."/>
            <person name="Vlamakis H."/>
            <person name="Clish C."/>
            <person name="Bullock K."/>
            <person name="Deik A."/>
            <person name="Scott J."/>
            <person name="Pierce K.A."/>
            <person name="Xavier R.J."/>
            <person name="Alm E.J."/>
        </authorList>
    </citation>
    <scope>NUCLEOTIDE SEQUENCE [LARGE SCALE GENOMIC DNA]</scope>
    <source>
        <strain evidence="2 3">BIOML-A20</strain>
    </source>
</reference>
<dbReference type="AlphaFoldDB" id="A0A6N9JMP1"/>
<evidence type="ECO:0000313" key="3">
    <source>
        <dbReference type="Proteomes" id="UP000469380"/>
    </source>
</evidence>
<sequence>MKHCKQDEELANTGPRPFPSKEPNPVTLQAIREADAFLATGESGRFVNGADLIDAALKAPEV</sequence>
<gene>
    <name evidence="2" type="ORF">GT464_10140</name>
</gene>
<organism evidence="2 3">
    <name type="scientific">Collinsella aerofaciens</name>
    <dbReference type="NCBI Taxonomy" id="74426"/>
    <lineage>
        <taxon>Bacteria</taxon>
        <taxon>Bacillati</taxon>
        <taxon>Actinomycetota</taxon>
        <taxon>Coriobacteriia</taxon>
        <taxon>Coriobacteriales</taxon>
        <taxon>Coriobacteriaceae</taxon>
        <taxon>Collinsella</taxon>
    </lineage>
</organism>
<comment type="caution">
    <text evidence="2">The sequence shown here is derived from an EMBL/GenBank/DDBJ whole genome shotgun (WGS) entry which is preliminary data.</text>
</comment>
<accession>A0A6N9JMP1</accession>
<dbReference type="RefSeq" id="WP_161161056.1">
    <property type="nucleotide sequence ID" value="NZ_WWSR01000025.1"/>
</dbReference>
<name>A0A6N9JMP1_9ACTN</name>